<dbReference type="EMBL" id="JYDP01000049">
    <property type="protein sequence ID" value="KRZ11461.1"/>
    <property type="molecule type" value="Genomic_DNA"/>
</dbReference>
<name>A0A0V1HPD6_9BILA</name>
<organism evidence="1 2">
    <name type="scientific">Trichinella zimbabwensis</name>
    <dbReference type="NCBI Taxonomy" id="268475"/>
    <lineage>
        <taxon>Eukaryota</taxon>
        <taxon>Metazoa</taxon>
        <taxon>Ecdysozoa</taxon>
        <taxon>Nematoda</taxon>
        <taxon>Enoplea</taxon>
        <taxon>Dorylaimia</taxon>
        <taxon>Trichinellida</taxon>
        <taxon>Trichinellidae</taxon>
        <taxon>Trichinella</taxon>
    </lineage>
</organism>
<gene>
    <name evidence="1" type="ORF">T11_6067</name>
</gene>
<sequence length="163" mass="18241">MPINISTHFRLHDPLSCGGLEVRFRIDESKSVCLSTLVEDCSHNLGNATTSPPNFESRNSSSLPFLSFTKTRARFTSTFGVCCVLRLLICSCASSLVKLTPSYHFIHSLFDAEFLIQLLLYDAAISVFLASPLQRPDHEIQPRFSRLSLLCNRVDPHSHGFPL</sequence>
<evidence type="ECO:0000313" key="1">
    <source>
        <dbReference type="EMBL" id="KRZ11461.1"/>
    </source>
</evidence>
<dbReference type="AlphaFoldDB" id="A0A0V1HPD6"/>
<keyword evidence="2" id="KW-1185">Reference proteome</keyword>
<dbReference type="Proteomes" id="UP000055024">
    <property type="component" value="Unassembled WGS sequence"/>
</dbReference>
<comment type="caution">
    <text evidence="1">The sequence shown here is derived from an EMBL/GenBank/DDBJ whole genome shotgun (WGS) entry which is preliminary data.</text>
</comment>
<protein>
    <submittedName>
        <fullName evidence="1">Uncharacterized protein</fullName>
    </submittedName>
</protein>
<proteinExistence type="predicted"/>
<accession>A0A0V1HPD6</accession>
<reference evidence="1 2" key="1">
    <citation type="submission" date="2015-01" db="EMBL/GenBank/DDBJ databases">
        <title>Evolution of Trichinella species and genotypes.</title>
        <authorList>
            <person name="Korhonen P.K."/>
            <person name="Edoardo P."/>
            <person name="Giuseppe L.R."/>
            <person name="Gasser R.B."/>
        </authorList>
    </citation>
    <scope>NUCLEOTIDE SEQUENCE [LARGE SCALE GENOMIC DNA]</scope>
    <source>
        <strain evidence="1">ISS1029</strain>
    </source>
</reference>
<evidence type="ECO:0000313" key="2">
    <source>
        <dbReference type="Proteomes" id="UP000055024"/>
    </source>
</evidence>